<keyword evidence="3" id="KW-0812">Transmembrane</keyword>
<gene>
    <name evidence="11" type="ORF">ACMD2_05009</name>
</gene>
<feature type="compositionally biased region" description="Gly residues" evidence="10">
    <location>
        <begin position="405"/>
        <end position="416"/>
    </location>
</feature>
<dbReference type="PANTHER" id="PTHR24286:SF194">
    <property type="entry name" value="STEROID (22S)-HYDROXYLASE"/>
    <property type="match status" value="1"/>
</dbReference>
<evidence type="ECO:0000256" key="9">
    <source>
        <dbReference type="RuleBase" id="RU000461"/>
    </source>
</evidence>
<dbReference type="GO" id="GO:0016705">
    <property type="term" value="F:oxidoreductase activity, acting on paired donors, with incorporation or reduction of molecular oxygen"/>
    <property type="evidence" value="ECO:0007669"/>
    <property type="project" value="InterPro"/>
</dbReference>
<feature type="region of interest" description="Disordered" evidence="10">
    <location>
        <begin position="373"/>
        <end position="492"/>
    </location>
</feature>
<dbReference type="Gene3D" id="1.10.630.10">
    <property type="entry name" value="Cytochrome P450"/>
    <property type="match status" value="2"/>
</dbReference>
<dbReference type="PANTHER" id="PTHR24286">
    <property type="entry name" value="CYTOCHROME P450 26"/>
    <property type="match status" value="1"/>
</dbReference>
<dbReference type="InterPro" id="IPR001128">
    <property type="entry name" value="Cyt_P450"/>
</dbReference>
<evidence type="ECO:0000256" key="4">
    <source>
        <dbReference type="ARBA" id="ARBA00022723"/>
    </source>
</evidence>
<comment type="caution">
    <text evidence="11">The sequence shown here is derived from an EMBL/GenBank/DDBJ whole genome shotgun (WGS) entry which is preliminary data.</text>
</comment>
<evidence type="ECO:0000313" key="11">
    <source>
        <dbReference type="EMBL" id="OAY71866.1"/>
    </source>
</evidence>
<evidence type="ECO:0000313" key="12">
    <source>
        <dbReference type="Proteomes" id="UP000092600"/>
    </source>
</evidence>
<dbReference type="Proteomes" id="UP000092600">
    <property type="component" value="Unassembled WGS sequence"/>
</dbReference>
<keyword evidence="5" id="KW-1133">Transmembrane helix</keyword>
<name>A0A199V4P2_ANACO</name>
<keyword evidence="6 9" id="KW-0560">Oxidoreductase</keyword>
<comment type="subcellular location">
    <subcellularLocation>
        <location evidence="1">Membrane</location>
        <topology evidence="1">Single-pass membrane protein</topology>
    </subcellularLocation>
</comment>
<dbReference type="PRINTS" id="PR00359">
    <property type="entry name" value="BP450"/>
</dbReference>
<dbReference type="SUPFAM" id="SSF48264">
    <property type="entry name" value="Cytochrome P450"/>
    <property type="match status" value="1"/>
</dbReference>
<evidence type="ECO:0000256" key="6">
    <source>
        <dbReference type="ARBA" id="ARBA00023002"/>
    </source>
</evidence>
<keyword evidence="9" id="KW-0349">Heme</keyword>
<dbReference type="PRINTS" id="PR00385">
    <property type="entry name" value="P450"/>
</dbReference>
<keyword evidence="4 9" id="KW-0479">Metal-binding</keyword>
<proteinExistence type="inferred from homology"/>
<evidence type="ECO:0000256" key="10">
    <source>
        <dbReference type="SAM" id="MobiDB-lite"/>
    </source>
</evidence>
<dbReference type="PROSITE" id="PS00086">
    <property type="entry name" value="CYTOCHROME_P450"/>
    <property type="match status" value="1"/>
</dbReference>
<reference evidence="11 12" key="1">
    <citation type="journal article" date="2016" name="DNA Res.">
        <title>The draft genome of MD-2 pineapple using hybrid error correction of long reads.</title>
        <authorList>
            <person name="Redwan R.M."/>
            <person name="Saidin A."/>
            <person name="Kumar S.V."/>
        </authorList>
    </citation>
    <scope>NUCLEOTIDE SEQUENCE [LARGE SCALE GENOMIC DNA]</scope>
    <source>
        <strain evidence="12">cv. MD2</strain>
        <tissue evidence="11">Leaf</tissue>
    </source>
</reference>
<dbReference type="EMBL" id="LSRQ01003332">
    <property type="protein sequence ID" value="OAY71866.1"/>
    <property type="molecule type" value="Genomic_DNA"/>
</dbReference>
<organism evidence="11 12">
    <name type="scientific">Ananas comosus</name>
    <name type="common">Pineapple</name>
    <name type="synonym">Ananas ananas</name>
    <dbReference type="NCBI Taxonomy" id="4615"/>
    <lineage>
        <taxon>Eukaryota</taxon>
        <taxon>Viridiplantae</taxon>
        <taxon>Streptophyta</taxon>
        <taxon>Embryophyta</taxon>
        <taxon>Tracheophyta</taxon>
        <taxon>Spermatophyta</taxon>
        <taxon>Magnoliopsida</taxon>
        <taxon>Liliopsida</taxon>
        <taxon>Poales</taxon>
        <taxon>Bromeliaceae</taxon>
        <taxon>Bromelioideae</taxon>
        <taxon>Ananas</taxon>
    </lineage>
</organism>
<sequence>MSPATLLAAAITLVISTLVVLLLLPFQRSVNAKRKASTKRLPLGEMGWPVVGSTFVFLRPHRATALGDYMTQKISKYGRVFTARLFGRVSIVSADAELNRHVLNNDTRLFENAWPPHVPRLMGKHSTVLSTGDAHKQKKSIILSFVSTARTQSFIRSIERQAAALGREYIEKMVEQKMEEKSINERKGVDEEDDFVDWMSKNTSYSTEEMIDSTQGLIFAGHHTTARTLSLAFYFLAHYVIPQGTGVIVHLAAAHLDESVFEDPYEFNPWRWETLSDTKKASFMPFGGGMRLCPGRDLARMEIAIFLHTLIQNYNFELIGPDHPMAKPQVDFRNGLPIKLKPSRSNPNPIICDGSISGDKGIRLETFRLLADRKRKRTTSKDHRQQFGYRNRNHGRSPPNWPRGPRGGGTPGGAGPGREELLEGTELALREGGEVGDGGGAQGRDQGAELVAPAEAPGEDDVAEGQELVEGGAGRGREERGRYDPVSSAYTF</sequence>
<dbReference type="GO" id="GO:0016125">
    <property type="term" value="P:sterol metabolic process"/>
    <property type="evidence" value="ECO:0007669"/>
    <property type="project" value="TreeGrafter"/>
</dbReference>
<dbReference type="GO" id="GO:0004497">
    <property type="term" value="F:monooxygenase activity"/>
    <property type="evidence" value="ECO:0007669"/>
    <property type="project" value="UniProtKB-KW"/>
</dbReference>
<dbReference type="GO" id="GO:0020037">
    <property type="term" value="F:heme binding"/>
    <property type="evidence" value="ECO:0007669"/>
    <property type="project" value="InterPro"/>
</dbReference>
<keyword evidence="9" id="KW-0503">Monooxygenase</keyword>
<accession>A0A199V4P2</accession>
<dbReference type="Pfam" id="PF00067">
    <property type="entry name" value="p450"/>
    <property type="match status" value="1"/>
</dbReference>
<evidence type="ECO:0000256" key="7">
    <source>
        <dbReference type="ARBA" id="ARBA00023004"/>
    </source>
</evidence>
<evidence type="ECO:0000256" key="8">
    <source>
        <dbReference type="ARBA" id="ARBA00023136"/>
    </source>
</evidence>
<keyword evidence="8" id="KW-0472">Membrane</keyword>
<evidence type="ECO:0000256" key="3">
    <source>
        <dbReference type="ARBA" id="ARBA00022692"/>
    </source>
</evidence>
<dbReference type="STRING" id="4615.A0A199V4P2"/>
<dbReference type="AlphaFoldDB" id="A0A199V4P2"/>
<dbReference type="InterPro" id="IPR036396">
    <property type="entry name" value="Cyt_P450_sf"/>
</dbReference>
<dbReference type="GO" id="GO:0016020">
    <property type="term" value="C:membrane"/>
    <property type="evidence" value="ECO:0007669"/>
    <property type="project" value="UniProtKB-SubCell"/>
</dbReference>
<evidence type="ECO:0000256" key="5">
    <source>
        <dbReference type="ARBA" id="ARBA00022989"/>
    </source>
</evidence>
<evidence type="ECO:0000256" key="1">
    <source>
        <dbReference type="ARBA" id="ARBA00004167"/>
    </source>
</evidence>
<protein>
    <submittedName>
        <fullName evidence="11">Cytochrome P450 90B1</fullName>
    </submittedName>
</protein>
<dbReference type="GO" id="GO:0005506">
    <property type="term" value="F:iron ion binding"/>
    <property type="evidence" value="ECO:0007669"/>
    <property type="project" value="InterPro"/>
</dbReference>
<evidence type="ECO:0000256" key="2">
    <source>
        <dbReference type="ARBA" id="ARBA00010617"/>
    </source>
</evidence>
<dbReference type="InterPro" id="IPR002397">
    <property type="entry name" value="Cyt_P450_B"/>
</dbReference>
<comment type="similarity">
    <text evidence="2 9">Belongs to the cytochrome P450 family.</text>
</comment>
<keyword evidence="7 9" id="KW-0408">Iron</keyword>
<dbReference type="InterPro" id="IPR017972">
    <property type="entry name" value="Cyt_P450_CS"/>
</dbReference>